<organism evidence="1 2">
    <name type="scientific">Bizionia algoritergicola</name>
    <dbReference type="NCBI Taxonomy" id="291187"/>
    <lineage>
        <taxon>Bacteria</taxon>
        <taxon>Pseudomonadati</taxon>
        <taxon>Bacteroidota</taxon>
        <taxon>Flavobacteriia</taxon>
        <taxon>Flavobacteriales</taxon>
        <taxon>Flavobacteriaceae</taxon>
        <taxon>Bizionia</taxon>
    </lineage>
</organism>
<dbReference type="InterPro" id="IPR019694">
    <property type="entry name" value="Phage_HP1_Orf23"/>
</dbReference>
<proteinExistence type="predicted"/>
<name>A0A5D0QZE7_9FLAO</name>
<dbReference type="EMBL" id="VSKL01000001">
    <property type="protein sequence ID" value="TYB74587.1"/>
    <property type="molecule type" value="Genomic_DNA"/>
</dbReference>
<dbReference type="RefSeq" id="WP_066256134.1">
    <property type="nucleotide sequence ID" value="NZ_VSKL01000001.1"/>
</dbReference>
<comment type="caution">
    <text evidence="1">The sequence shown here is derived from an EMBL/GenBank/DDBJ whole genome shotgun (WGS) entry which is preliminary data.</text>
</comment>
<gene>
    <name evidence="1" type="ORF">ES675_00135</name>
</gene>
<protein>
    <submittedName>
        <fullName evidence="1">DUF2586 family protein</fullName>
    </submittedName>
</protein>
<sequence length="408" mass="44358">MLPGINIKFSNGNIGTVVPTVDGVFGLLASAVAVVDKFALNTPYILRGMTDVAKLGILPDVNNGVLYQWLSDYYAEAGEGQEVWLMGFPKTDKVSDWFTPDVGTGKTPAQSLLDASNGRLSGLFTCFSPDGAYTLTLANGIDEDVVLAKSKAQTLGENYTTNEYTPFFTVLEGYGYSGTASDLADLKEESNNRVGVLIGSTKKRTDVVTNNGASTGVVAGRLAAIQVHESAGKVRTGALKTLTAYIVDEPAESADIETLHNKGYMTFRQHKRKAGYYIVSGILATSEADDYQKLARRRVIDKAYRIAHNIVSEEIENDFDLTNEGTIDPIYAKDVEGNLENAIARQMTDRGELSKDKANPNDDGVKAAFNLTNNVSQTNRIEMTLKVRPKGYAEFIEILLGYDVNLNE</sequence>
<dbReference type="Pfam" id="PF10758">
    <property type="entry name" value="DUF2586"/>
    <property type="match status" value="1"/>
</dbReference>
<keyword evidence="2" id="KW-1185">Reference proteome</keyword>
<accession>A0A5D0QZE7</accession>
<dbReference type="Proteomes" id="UP000324358">
    <property type="component" value="Unassembled WGS sequence"/>
</dbReference>
<evidence type="ECO:0000313" key="1">
    <source>
        <dbReference type="EMBL" id="TYB74587.1"/>
    </source>
</evidence>
<dbReference type="AlphaFoldDB" id="A0A5D0QZE7"/>
<evidence type="ECO:0000313" key="2">
    <source>
        <dbReference type="Proteomes" id="UP000324358"/>
    </source>
</evidence>
<dbReference type="OrthoDB" id="1318179at2"/>
<reference evidence="1 2" key="1">
    <citation type="submission" date="2019-08" db="EMBL/GenBank/DDBJ databases">
        <title>Genomes of Antarctic Bizionia species.</title>
        <authorList>
            <person name="Bowman J.P."/>
        </authorList>
    </citation>
    <scope>NUCLEOTIDE SEQUENCE [LARGE SCALE GENOMIC DNA]</scope>
    <source>
        <strain evidence="1 2">APA-1</strain>
    </source>
</reference>